<evidence type="ECO:0000313" key="2">
    <source>
        <dbReference type="Proteomes" id="UP000290253"/>
    </source>
</evidence>
<name>A0A4Q1S9Z9_9BACT</name>
<dbReference type="AlphaFoldDB" id="A0A4Q1S9Z9"/>
<dbReference type="Proteomes" id="UP000290253">
    <property type="component" value="Unassembled WGS sequence"/>
</dbReference>
<comment type="caution">
    <text evidence="1">The sequence shown here is derived from an EMBL/GenBank/DDBJ whole genome shotgun (WGS) entry which is preliminary data.</text>
</comment>
<reference evidence="1 2" key="1">
    <citation type="journal article" date="2016" name="Int. J. Syst. Evol. Microbiol.">
        <title>Acidipila dinghuensis sp. nov., an acidobacterium isolated from forest soil.</title>
        <authorList>
            <person name="Jiang Y.W."/>
            <person name="Wang J."/>
            <person name="Chen M.H."/>
            <person name="Lv Y.Y."/>
            <person name="Qiu L.H."/>
        </authorList>
    </citation>
    <scope>NUCLEOTIDE SEQUENCE [LARGE SCALE GENOMIC DNA]</scope>
    <source>
        <strain evidence="1 2">DHOF10</strain>
    </source>
</reference>
<proteinExistence type="predicted"/>
<gene>
    <name evidence="1" type="ORF">ESZ00_17130</name>
</gene>
<dbReference type="RefSeq" id="WP_129209571.1">
    <property type="nucleotide sequence ID" value="NZ_BMGU01000002.1"/>
</dbReference>
<organism evidence="1 2">
    <name type="scientific">Silvibacterium dinghuense</name>
    <dbReference type="NCBI Taxonomy" id="1560006"/>
    <lineage>
        <taxon>Bacteria</taxon>
        <taxon>Pseudomonadati</taxon>
        <taxon>Acidobacteriota</taxon>
        <taxon>Terriglobia</taxon>
        <taxon>Terriglobales</taxon>
        <taxon>Acidobacteriaceae</taxon>
        <taxon>Silvibacterium</taxon>
    </lineage>
</organism>
<sequence>MENMTDMEAIFPHMAFPRNDTRCMILPPGNVTWREIFAREFPHIKLRENKRFSGEFSAVNLALIPRSRHRFFSLSLPIGELLVDGGGSLIWPDLDPLCREYSRLNRCTVVWTGYYDPAYCQYPEISAWENGSLIRKHAPGLREKTESYLRKGYITQEQFDMFLDRSRTVGDPLLCEQNPTALSILACYGWTREKYTQSGWKSVTTDFD</sequence>
<protein>
    <submittedName>
        <fullName evidence="1">Uncharacterized protein</fullName>
    </submittedName>
</protein>
<evidence type="ECO:0000313" key="1">
    <source>
        <dbReference type="EMBL" id="RXS93769.1"/>
    </source>
</evidence>
<keyword evidence="2" id="KW-1185">Reference proteome</keyword>
<accession>A0A4Q1S9Z9</accession>
<dbReference type="EMBL" id="SDMK01000004">
    <property type="protein sequence ID" value="RXS93769.1"/>
    <property type="molecule type" value="Genomic_DNA"/>
</dbReference>